<evidence type="ECO:0000313" key="6">
    <source>
        <dbReference type="Proteomes" id="UP000645612"/>
    </source>
</evidence>
<organism evidence="5 6">
    <name type="scientific">Burkholderia cepacia</name>
    <name type="common">Pseudomonas cepacia</name>
    <dbReference type="NCBI Taxonomy" id="292"/>
    <lineage>
        <taxon>Bacteria</taxon>
        <taxon>Pseudomonadati</taxon>
        <taxon>Pseudomonadota</taxon>
        <taxon>Betaproteobacteria</taxon>
        <taxon>Burkholderiales</taxon>
        <taxon>Burkholderiaceae</taxon>
        <taxon>Burkholderia</taxon>
        <taxon>Burkholderia cepacia complex</taxon>
    </lineage>
</organism>
<dbReference type="PANTHER" id="PTHR43261:SF1">
    <property type="entry name" value="RIBOSOME-RELEASING FACTOR 2, MITOCHONDRIAL"/>
    <property type="match status" value="1"/>
</dbReference>
<proteinExistence type="predicted"/>
<dbReference type="Gene3D" id="2.40.30.10">
    <property type="entry name" value="Translation factors"/>
    <property type="match status" value="1"/>
</dbReference>
<reference evidence="5" key="1">
    <citation type="submission" date="2020-12" db="EMBL/GenBank/DDBJ databases">
        <title>Burkholderia cepacia complex in Mexico.</title>
        <authorList>
            <person name="Estrada P."/>
        </authorList>
    </citation>
    <scope>NUCLEOTIDE SEQUENCE</scope>
    <source>
        <strain evidence="5">871</strain>
    </source>
</reference>
<dbReference type="InterPro" id="IPR027417">
    <property type="entry name" value="P-loop_NTPase"/>
</dbReference>
<dbReference type="PANTHER" id="PTHR43261">
    <property type="entry name" value="TRANSLATION ELONGATION FACTOR G-RELATED"/>
    <property type="match status" value="1"/>
</dbReference>
<dbReference type="SUPFAM" id="SSF52540">
    <property type="entry name" value="P-loop containing nucleoside triphosphate hydrolases"/>
    <property type="match status" value="1"/>
</dbReference>
<dbReference type="CDD" id="cd04088">
    <property type="entry name" value="EFG_mtEFG_II"/>
    <property type="match status" value="1"/>
</dbReference>
<keyword evidence="5" id="KW-0251">Elongation factor</keyword>
<protein>
    <submittedName>
        <fullName evidence="5">Elongation factor G</fullName>
    </submittedName>
</protein>
<feature type="domain" description="Translation elongation factor EFTu-like" evidence="4">
    <location>
        <begin position="99"/>
        <end position="165"/>
    </location>
</feature>
<dbReference type="GO" id="GO:0005525">
    <property type="term" value="F:GTP binding"/>
    <property type="evidence" value="ECO:0007669"/>
    <property type="project" value="UniProtKB-KW"/>
</dbReference>
<feature type="non-terminal residue" evidence="5">
    <location>
        <position position="1"/>
    </location>
</feature>
<evidence type="ECO:0000256" key="2">
    <source>
        <dbReference type="ARBA" id="ARBA00022917"/>
    </source>
</evidence>
<evidence type="ECO:0000256" key="3">
    <source>
        <dbReference type="ARBA" id="ARBA00023134"/>
    </source>
</evidence>
<dbReference type="FunFam" id="2.40.30.10:FF:000006">
    <property type="entry name" value="Elongation factor G"/>
    <property type="match status" value="1"/>
</dbReference>
<dbReference type="AlphaFoldDB" id="A0A8I1DS34"/>
<dbReference type="Proteomes" id="UP000645612">
    <property type="component" value="Unassembled WGS sequence"/>
</dbReference>
<dbReference type="EMBL" id="JAEDXG010000223">
    <property type="protein sequence ID" value="MBH9702805.1"/>
    <property type="molecule type" value="Genomic_DNA"/>
</dbReference>
<feature type="non-terminal residue" evidence="5">
    <location>
        <position position="165"/>
    </location>
</feature>
<dbReference type="GO" id="GO:0032790">
    <property type="term" value="P:ribosome disassembly"/>
    <property type="evidence" value="ECO:0007669"/>
    <property type="project" value="TreeGrafter"/>
</dbReference>
<comment type="caution">
    <text evidence="5">The sequence shown here is derived from an EMBL/GenBank/DDBJ whole genome shotgun (WGS) entry which is preliminary data.</text>
</comment>
<evidence type="ECO:0000256" key="1">
    <source>
        <dbReference type="ARBA" id="ARBA00022741"/>
    </source>
</evidence>
<gene>
    <name evidence="5" type="primary">fusA</name>
    <name evidence="5" type="ORF">JAO13_41025</name>
</gene>
<keyword evidence="2" id="KW-0648">Protein biosynthesis</keyword>
<keyword evidence="3" id="KW-0342">GTP-binding</keyword>
<keyword evidence="1" id="KW-0547">Nucleotide-binding</keyword>
<dbReference type="InterPro" id="IPR004161">
    <property type="entry name" value="EFTu-like_2"/>
</dbReference>
<dbReference type="InterPro" id="IPR009000">
    <property type="entry name" value="Transl_B-barrel_sf"/>
</dbReference>
<dbReference type="SUPFAM" id="SSF50447">
    <property type="entry name" value="Translation proteins"/>
    <property type="match status" value="1"/>
</dbReference>
<evidence type="ECO:0000313" key="5">
    <source>
        <dbReference type="EMBL" id="MBH9702805.1"/>
    </source>
</evidence>
<evidence type="ECO:0000259" key="4">
    <source>
        <dbReference type="Pfam" id="PF03144"/>
    </source>
</evidence>
<dbReference type="RefSeq" id="WP_269153449.1">
    <property type="nucleotide sequence ID" value="NZ_JAEDXG010000223.1"/>
</dbReference>
<dbReference type="GO" id="GO:0003746">
    <property type="term" value="F:translation elongation factor activity"/>
    <property type="evidence" value="ECO:0007669"/>
    <property type="project" value="UniProtKB-KW"/>
</dbReference>
<name>A0A8I1DS34_BURCE</name>
<dbReference type="Gene3D" id="3.40.50.300">
    <property type="entry name" value="P-loop containing nucleotide triphosphate hydrolases"/>
    <property type="match status" value="1"/>
</dbReference>
<sequence>DELMDKYLETGELDEAEIVAGLRQRTVKGEIQAVLCGSAFKNKGVQRMLDAVVELMPSPLDIPAIQGVDEKGRPAERHPGDDEPFSALAFKLMTDPYVGQLTFIRVYSGTLKKGDAVWNPVKGKKERIGRIVLMQANDRHEVDELHAGDIAACVGLKDVTTGDTL</sequence>
<dbReference type="Pfam" id="PF03144">
    <property type="entry name" value="GTP_EFTU_D2"/>
    <property type="match status" value="1"/>
</dbReference>
<accession>A0A8I1DS34</accession>